<feature type="region of interest" description="Disordered" evidence="1">
    <location>
        <begin position="442"/>
        <end position="492"/>
    </location>
</feature>
<dbReference type="GeneID" id="3801619"/>
<gene>
    <name evidence="3" type="ORF">PY17X_1365100</name>
    <name evidence="2" type="ORF">PYYM_1361500</name>
</gene>
<dbReference type="OrthoDB" id="376834at2759"/>
<reference evidence="2" key="3">
    <citation type="submission" date="2014-05" db="EMBL/GenBank/DDBJ databases">
        <authorList>
            <person name="Aslett A.Martin."/>
            <person name="De Silva Nishadi"/>
        </authorList>
    </citation>
    <scope>NUCLEOTIDE SEQUENCE</scope>
    <source>
        <strain evidence="2">YM</strain>
    </source>
</reference>
<organism evidence="3 4">
    <name type="scientific">Plasmodium yoelii</name>
    <dbReference type="NCBI Taxonomy" id="5861"/>
    <lineage>
        <taxon>Eukaryota</taxon>
        <taxon>Sar</taxon>
        <taxon>Alveolata</taxon>
        <taxon>Apicomplexa</taxon>
        <taxon>Aconoidasida</taxon>
        <taxon>Haemosporida</taxon>
        <taxon>Plasmodiidae</taxon>
        <taxon>Plasmodium</taxon>
        <taxon>Plasmodium (Vinckeia)</taxon>
    </lineage>
</organism>
<dbReference type="Proteomes" id="UP000072904">
    <property type="component" value="Chromosome 13"/>
</dbReference>
<reference evidence="3" key="4">
    <citation type="submission" date="2019-05" db="EMBL/GenBank/DDBJ databases">
        <authorList>
            <consortium name="Pathogen Informatics"/>
        </authorList>
    </citation>
    <scope>NUCLEOTIDE SEQUENCE</scope>
    <source>
        <strain evidence="3">17X</strain>
    </source>
</reference>
<name>A0A078KHS1_PLAYE</name>
<dbReference type="VEuPathDB" id="PlasmoDB:PY17X_1365100"/>
<evidence type="ECO:0000313" key="5">
    <source>
        <dbReference type="Proteomes" id="UP000072904"/>
    </source>
</evidence>
<feature type="compositionally biased region" description="Basic and acidic residues" evidence="1">
    <location>
        <begin position="8"/>
        <end position="29"/>
    </location>
</feature>
<dbReference type="AlphaFoldDB" id="A0A078KHS1"/>
<dbReference type="VEuPathDB" id="PlasmoDB:PY01328"/>
<dbReference type="VEuPathDB" id="PlasmoDB:Py17XNL_001303482"/>
<evidence type="ECO:0000313" key="3">
    <source>
        <dbReference type="EMBL" id="VTZ81019.1"/>
    </source>
</evidence>
<dbReference type="KEGG" id="pyo:PY17X_1365100"/>
<reference evidence="4 5" key="1">
    <citation type="journal article" date="2014" name="BMC Biol.">
        <title>A comprehensive evaluation of rodent malaria parasite genomes and gene expression.</title>
        <authorList>
            <person name="Otto T.D."/>
            <person name="Bohme U."/>
            <person name="Jackson A.P."/>
            <person name="Hunt M."/>
            <person name="Franke-Fayard B."/>
            <person name="Hoeijmakers W.A."/>
            <person name="Religa A.A."/>
            <person name="Robertson L."/>
            <person name="Sanders M."/>
            <person name="Ogun S.A."/>
            <person name="Cunningham D."/>
            <person name="Erhart A."/>
            <person name="Billker O."/>
            <person name="Khan S.M."/>
            <person name="Stunnenberg H.G."/>
            <person name="Langhorne J."/>
            <person name="Holder A.A."/>
            <person name="Waters A.P."/>
            <person name="Newbold C.I."/>
            <person name="Pain A."/>
            <person name="Berriman M."/>
            <person name="Janse C.J."/>
        </authorList>
    </citation>
    <scope>NUCLEOTIDE SEQUENCE [LARGE SCALE GENOMIC DNA]</scope>
    <source>
        <strain evidence="3 4">17X</strain>
        <strain evidence="2 5">YM</strain>
    </source>
</reference>
<dbReference type="EMBL" id="LM993667">
    <property type="protein sequence ID" value="VTZ81019.1"/>
    <property type="molecule type" value="Genomic_DNA"/>
</dbReference>
<feature type="compositionally biased region" description="Basic and acidic residues" evidence="1">
    <location>
        <begin position="457"/>
        <end position="492"/>
    </location>
</feature>
<evidence type="ECO:0000256" key="1">
    <source>
        <dbReference type="SAM" id="MobiDB-lite"/>
    </source>
</evidence>
<feature type="compositionally biased region" description="Polar residues" evidence="1">
    <location>
        <begin position="271"/>
        <end position="294"/>
    </location>
</feature>
<evidence type="ECO:0000313" key="2">
    <source>
        <dbReference type="EMBL" id="CDU20261.1"/>
    </source>
</evidence>
<proteinExistence type="predicted"/>
<evidence type="ECO:0000313" key="4">
    <source>
        <dbReference type="Proteomes" id="UP000072874"/>
    </source>
</evidence>
<accession>A0A078KHS1</accession>
<feature type="region of interest" description="Disordered" evidence="1">
    <location>
        <begin position="1"/>
        <end position="29"/>
    </location>
</feature>
<dbReference type="OMA" id="CFKYVRD"/>
<dbReference type="Proteomes" id="UP000072874">
    <property type="component" value="Chromosome 13"/>
</dbReference>
<dbReference type="RefSeq" id="XP_729066.2">
    <property type="nucleotide sequence ID" value="XM_723973.2"/>
</dbReference>
<protein>
    <submittedName>
        <fullName evidence="3">Uncharacterized protein</fullName>
    </submittedName>
</protein>
<dbReference type="EMBL" id="LK934641">
    <property type="protein sequence ID" value="CDU20261.1"/>
    <property type="molecule type" value="Genomic_DNA"/>
</dbReference>
<feature type="region of interest" description="Disordered" evidence="1">
    <location>
        <begin position="271"/>
        <end position="296"/>
    </location>
</feature>
<reference evidence="3" key="2">
    <citation type="submission" date="2014-05" db="EMBL/GenBank/DDBJ databases">
        <authorList>
            <person name="Aslett M.A."/>
            <person name="De Silva N."/>
        </authorList>
    </citation>
    <scope>NUCLEOTIDE SEQUENCE</scope>
    <source>
        <strain evidence="3">17X</strain>
    </source>
</reference>
<dbReference type="VEuPathDB" id="PlasmoDB:PYYM_1361500"/>
<sequence>MSIMDNSSHIEKVNSARMRDSKGYQKKTNKNESKFRNFCGPTKFMLDVPNIDDGLKFLKHELDNSILDFSYNTMFLNEKIDRLNDIESNIRIPMELPMLYSLNMENDEDIDKWIKEQNKCDKENDLKSNKKCNHIHLTEKNNEYFSTIPFVSKFEKNDFDLLNKTIPNYIKYVKNNILNNEYKIGKENMGDDDIQIDNPDNALVDNVDKSNIKNSKVLYNHYFKHPFNKFTKVKNIYPIIPHVSGWKGKYVQGVMEIESANNNIMTIKKSGSNSKSVKYNGQENENQVNDINQNDDTENNRKLHLILHLVEKTRDKHVYGLYKNQEIDENKKEKKINIHDTDNFLSDGVSNEKENDVIVDEIEKNENCYNVENEKYTKNDATEKENTTITMTNSKKRKISLSKFLIKKYILKLQKLEKMKTEMRTPGMVVEGKINENSDLLFKKNKGTENNGVENLLKQDEKNVDKFDEKEKNKKEDNDEDDHNKTQSDKQVEEVYENVQSFKYVRDYKSPSFSANEKDQFSYILSFSKKHKLAFLLPTISKKIIFSKTGQQKRNKYIILKE</sequence>